<accession>A0ABX2T5V1</accession>
<dbReference type="EMBL" id="JABFDB010000004">
    <property type="protein sequence ID" value="NYZ19710.1"/>
    <property type="molecule type" value="Genomic_DNA"/>
</dbReference>
<feature type="transmembrane region" description="Helical" evidence="6">
    <location>
        <begin position="230"/>
        <end position="249"/>
    </location>
</feature>
<evidence type="ECO:0000313" key="8">
    <source>
        <dbReference type="EMBL" id="NYZ19710.1"/>
    </source>
</evidence>
<feature type="transmembrane region" description="Helical" evidence="6">
    <location>
        <begin position="356"/>
        <end position="375"/>
    </location>
</feature>
<keyword evidence="5 6" id="KW-0472">Membrane</keyword>
<dbReference type="PROSITE" id="PS50850">
    <property type="entry name" value="MFS"/>
    <property type="match status" value="1"/>
</dbReference>
<comment type="subcellular location">
    <subcellularLocation>
        <location evidence="1">Cell membrane</location>
        <topology evidence="1">Multi-pass membrane protein</topology>
    </subcellularLocation>
</comment>
<dbReference type="Pfam" id="PF07690">
    <property type="entry name" value="MFS_1"/>
    <property type="match status" value="1"/>
</dbReference>
<comment type="caution">
    <text evidence="8">The sequence shown here is derived from an EMBL/GenBank/DDBJ whole genome shotgun (WGS) entry which is preliminary data.</text>
</comment>
<feature type="transmembrane region" description="Helical" evidence="6">
    <location>
        <begin position="145"/>
        <end position="173"/>
    </location>
</feature>
<feature type="transmembrane region" description="Helical" evidence="6">
    <location>
        <begin position="269"/>
        <end position="287"/>
    </location>
</feature>
<evidence type="ECO:0000256" key="2">
    <source>
        <dbReference type="ARBA" id="ARBA00022475"/>
    </source>
</evidence>
<sequence>MDRATPPDAAAGQAPLSASLLAQVWLPFALGNAVSYLYRTINASIAPYLSADLGLTAAELGFLTSTYFLGFALTQLPAGVLLDRFGPRLVQAGLLMVAVGGAVLFALAEGWTGVVAGRFLIGAGVSVSLMAGFKAAVDWFPPNRLALLNALTFAAGGLGNIAATVPALAFVAAHGWRTAHLGMAALTVAVAAIVWFTVPERAVLRQAENPGAEAWRGVAAVFRSAAFWRFAPHSILVHGGGFVAVQGLWLGPWLHDVLRLDPAGVTGHLLVGAVAVVGGYLLMGTLAGRAERLGIDGRALAALVSAAFMAVETAMAFAGPGFALAALLLYGLTAPNGTLHYATLSRLFPREMAGRVNTALNLAVFTGAFLMQWLLGVLIDLWPRDALGHYPAEAYRAMFLTLVALQLPATVWLALGRRG</sequence>
<gene>
    <name evidence="8" type="ORF">HND93_08300</name>
</gene>
<name>A0ABX2T5V1_9PROT</name>
<dbReference type="PANTHER" id="PTHR43124:SF3">
    <property type="entry name" value="CHLORAMPHENICOL EFFLUX PUMP RV0191"/>
    <property type="match status" value="1"/>
</dbReference>
<evidence type="ECO:0000256" key="5">
    <source>
        <dbReference type="ARBA" id="ARBA00023136"/>
    </source>
</evidence>
<evidence type="ECO:0000256" key="1">
    <source>
        <dbReference type="ARBA" id="ARBA00004651"/>
    </source>
</evidence>
<dbReference type="Proteomes" id="UP000584642">
    <property type="component" value="Unassembled WGS sequence"/>
</dbReference>
<keyword evidence="4 6" id="KW-1133">Transmembrane helix</keyword>
<dbReference type="Gene3D" id="1.20.1250.20">
    <property type="entry name" value="MFS general substrate transporter like domains"/>
    <property type="match status" value="1"/>
</dbReference>
<evidence type="ECO:0000256" key="3">
    <source>
        <dbReference type="ARBA" id="ARBA00022692"/>
    </source>
</evidence>
<dbReference type="PANTHER" id="PTHR43124">
    <property type="entry name" value="PURINE EFFLUX PUMP PBUE"/>
    <property type="match status" value="1"/>
</dbReference>
<feature type="transmembrane region" description="Helical" evidence="6">
    <location>
        <begin position="324"/>
        <end position="344"/>
    </location>
</feature>
<dbReference type="InterPro" id="IPR011701">
    <property type="entry name" value="MFS"/>
</dbReference>
<dbReference type="SUPFAM" id="SSF103473">
    <property type="entry name" value="MFS general substrate transporter"/>
    <property type="match status" value="1"/>
</dbReference>
<feature type="transmembrane region" description="Helical" evidence="6">
    <location>
        <begin position="299"/>
        <end position="318"/>
    </location>
</feature>
<feature type="transmembrane region" description="Helical" evidence="6">
    <location>
        <begin position="114"/>
        <end position="133"/>
    </location>
</feature>
<reference evidence="8 9" key="1">
    <citation type="submission" date="2020-05" db="EMBL/GenBank/DDBJ databases">
        <title>Azospirillum oleiclasticum sp. nov, a nitrogen-fixing and heavy crude oil-emulsifying bacterium isolated from the crude oil of Yumen Oilfield.</title>
        <authorList>
            <person name="Wu D."/>
            <person name="Cai M."/>
            <person name="Zhang X."/>
        </authorList>
    </citation>
    <scope>NUCLEOTIDE SEQUENCE [LARGE SCALE GENOMIC DNA]</scope>
    <source>
        <strain evidence="8 9">ROY-1-1-2</strain>
    </source>
</reference>
<dbReference type="RefSeq" id="WP_180281481.1">
    <property type="nucleotide sequence ID" value="NZ_JABFDB010000004.1"/>
</dbReference>
<dbReference type="InterPro" id="IPR050189">
    <property type="entry name" value="MFS_Efflux_Transporters"/>
</dbReference>
<proteinExistence type="predicted"/>
<evidence type="ECO:0000313" key="9">
    <source>
        <dbReference type="Proteomes" id="UP000584642"/>
    </source>
</evidence>
<evidence type="ECO:0000256" key="6">
    <source>
        <dbReference type="SAM" id="Phobius"/>
    </source>
</evidence>
<evidence type="ECO:0000256" key="4">
    <source>
        <dbReference type="ARBA" id="ARBA00022989"/>
    </source>
</evidence>
<feature type="transmembrane region" description="Helical" evidence="6">
    <location>
        <begin position="89"/>
        <end position="108"/>
    </location>
</feature>
<evidence type="ECO:0000259" key="7">
    <source>
        <dbReference type="PROSITE" id="PS50850"/>
    </source>
</evidence>
<organism evidence="8 9">
    <name type="scientific">Azospirillum oleiclasticum</name>
    <dbReference type="NCBI Taxonomy" id="2735135"/>
    <lineage>
        <taxon>Bacteria</taxon>
        <taxon>Pseudomonadati</taxon>
        <taxon>Pseudomonadota</taxon>
        <taxon>Alphaproteobacteria</taxon>
        <taxon>Rhodospirillales</taxon>
        <taxon>Azospirillaceae</taxon>
        <taxon>Azospirillum</taxon>
    </lineage>
</organism>
<dbReference type="InterPro" id="IPR036259">
    <property type="entry name" value="MFS_trans_sf"/>
</dbReference>
<keyword evidence="2" id="KW-1003">Cell membrane</keyword>
<dbReference type="InterPro" id="IPR020846">
    <property type="entry name" value="MFS_dom"/>
</dbReference>
<feature type="domain" description="Major facilitator superfamily (MFS) profile" evidence="7">
    <location>
        <begin position="24"/>
        <end position="419"/>
    </location>
</feature>
<feature type="transmembrane region" description="Helical" evidence="6">
    <location>
        <begin position="60"/>
        <end position="82"/>
    </location>
</feature>
<keyword evidence="3 6" id="KW-0812">Transmembrane</keyword>
<keyword evidence="9" id="KW-1185">Reference proteome</keyword>
<feature type="transmembrane region" description="Helical" evidence="6">
    <location>
        <begin position="395"/>
        <end position="415"/>
    </location>
</feature>
<protein>
    <submittedName>
        <fullName evidence="8">MFS transporter</fullName>
    </submittedName>
</protein>
<feature type="transmembrane region" description="Helical" evidence="6">
    <location>
        <begin position="179"/>
        <end position="198"/>
    </location>
</feature>